<proteinExistence type="inferred from homology"/>
<comment type="subcellular location">
    <subcellularLocation>
        <location evidence="2">Cytoplasm</location>
    </subcellularLocation>
    <subcellularLocation>
        <location evidence="1">Nucleus</location>
    </subcellularLocation>
</comment>
<keyword evidence="8" id="KW-0539">Nucleus</keyword>
<feature type="domain" description="N-acetyltransferase" evidence="12">
    <location>
        <begin position="6"/>
        <end position="175"/>
    </location>
</feature>
<dbReference type="PROSITE" id="PS51186">
    <property type="entry name" value="GNAT"/>
    <property type="match status" value="1"/>
</dbReference>
<dbReference type="GO" id="GO:0005634">
    <property type="term" value="C:nucleus"/>
    <property type="evidence" value="ECO:0007669"/>
    <property type="project" value="UniProtKB-SubCell"/>
</dbReference>
<dbReference type="PANTHER" id="PTHR20531">
    <property type="entry name" value="N-ALPHA-ACETYLTRANSFERASE 40"/>
    <property type="match status" value="1"/>
</dbReference>
<protein>
    <recommendedName>
        <fullName evidence="5">N-alpha-acetyltransferase 40</fullName>
        <ecNumber evidence="4">2.3.1.257</ecNumber>
    </recommendedName>
</protein>
<dbReference type="GO" id="GO:0005737">
    <property type="term" value="C:cytoplasm"/>
    <property type="evidence" value="ECO:0007669"/>
    <property type="project" value="UniProtKB-SubCell"/>
</dbReference>
<dbReference type="InterPro" id="IPR039949">
    <property type="entry name" value="NAA40"/>
</dbReference>
<dbReference type="OrthoDB" id="424551at2759"/>
<evidence type="ECO:0000313" key="13">
    <source>
        <dbReference type="EMBL" id="KZT72732.1"/>
    </source>
</evidence>
<evidence type="ECO:0000256" key="4">
    <source>
        <dbReference type="ARBA" id="ARBA00012950"/>
    </source>
</evidence>
<keyword evidence="6" id="KW-0963">Cytoplasm</keyword>
<feature type="non-terminal residue" evidence="13">
    <location>
        <position position="1"/>
    </location>
</feature>
<comment type="similarity">
    <text evidence="3">Belongs to the acetyltransferase family. NAA40 subfamily.</text>
</comment>
<evidence type="ECO:0000256" key="8">
    <source>
        <dbReference type="ARBA" id="ARBA00023242"/>
    </source>
</evidence>
<dbReference type="GO" id="GO:0010485">
    <property type="term" value="F:histone H4 acetyltransferase activity"/>
    <property type="evidence" value="ECO:0007669"/>
    <property type="project" value="InterPro"/>
</dbReference>
<dbReference type="Pfam" id="PF00583">
    <property type="entry name" value="Acetyltransf_1"/>
    <property type="match status" value="1"/>
</dbReference>
<dbReference type="InterPro" id="IPR016181">
    <property type="entry name" value="Acyl_CoA_acyltransferase"/>
</dbReference>
<reference evidence="13 14" key="1">
    <citation type="journal article" date="2016" name="Mol. Biol. Evol.">
        <title>Comparative Genomics of Early-Diverging Mushroom-Forming Fungi Provides Insights into the Origins of Lignocellulose Decay Capabilities.</title>
        <authorList>
            <person name="Nagy L.G."/>
            <person name="Riley R."/>
            <person name="Tritt A."/>
            <person name="Adam C."/>
            <person name="Daum C."/>
            <person name="Floudas D."/>
            <person name="Sun H."/>
            <person name="Yadav J.S."/>
            <person name="Pangilinan J."/>
            <person name="Larsson K.H."/>
            <person name="Matsuura K."/>
            <person name="Barry K."/>
            <person name="Labutti K."/>
            <person name="Kuo R."/>
            <person name="Ohm R.A."/>
            <person name="Bhattacharya S.S."/>
            <person name="Shirouzu T."/>
            <person name="Yoshinaga Y."/>
            <person name="Martin F.M."/>
            <person name="Grigoriev I.V."/>
            <person name="Hibbett D.S."/>
        </authorList>
    </citation>
    <scope>NUCLEOTIDE SEQUENCE [LARGE SCALE GENOMIC DNA]</scope>
    <source>
        <strain evidence="13 14">L-15889</strain>
    </source>
</reference>
<keyword evidence="14" id="KW-1185">Reference proteome</keyword>
<evidence type="ECO:0000313" key="14">
    <source>
        <dbReference type="Proteomes" id="UP000076727"/>
    </source>
</evidence>
<keyword evidence="7" id="KW-0808">Transferase</keyword>
<evidence type="ECO:0000256" key="9">
    <source>
        <dbReference type="ARBA" id="ARBA00023315"/>
    </source>
</evidence>
<dbReference type="Gene3D" id="3.40.630.30">
    <property type="match status" value="1"/>
</dbReference>
<dbReference type="SUPFAM" id="SSF55729">
    <property type="entry name" value="Acyl-CoA N-acyltransferases (Nat)"/>
    <property type="match status" value="1"/>
</dbReference>
<dbReference type="PANTHER" id="PTHR20531:SF1">
    <property type="entry name" value="N-ALPHA-ACETYLTRANSFERASE 40"/>
    <property type="match status" value="1"/>
</dbReference>
<dbReference type="InterPro" id="IPR000182">
    <property type="entry name" value="GNAT_dom"/>
</dbReference>
<accession>A0A165SZY1</accession>
<dbReference type="AlphaFoldDB" id="A0A165SZY1"/>
<evidence type="ECO:0000256" key="2">
    <source>
        <dbReference type="ARBA" id="ARBA00004496"/>
    </source>
</evidence>
<evidence type="ECO:0000256" key="6">
    <source>
        <dbReference type="ARBA" id="ARBA00022490"/>
    </source>
</evidence>
<evidence type="ECO:0000256" key="5">
    <source>
        <dbReference type="ARBA" id="ARBA00015043"/>
    </source>
</evidence>
<evidence type="ECO:0000256" key="3">
    <source>
        <dbReference type="ARBA" id="ARBA00008870"/>
    </source>
</evidence>
<evidence type="ECO:0000256" key="1">
    <source>
        <dbReference type="ARBA" id="ARBA00004123"/>
    </source>
</evidence>
<organism evidence="13 14">
    <name type="scientific">Daedalea quercina L-15889</name>
    <dbReference type="NCBI Taxonomy" id="1314783"/>
    <lineage>
        <taxon>Eukaryota</taxon>
        <taxon>Fungi</taxon>
        <taxon>Dikarya</taxon>
        <taxon>Basidiomycota</taxon>
        <taxon>Agaricomycotina</taxon>
        <taxon>Agaricomycetes</taxon>
        <taxon>Polyporales</taxon>
        <taxon>Fomitopsis</taxon>
    </lineage>
</organism>
<evidence type="ECO:0000256" key="7">
    <source>
        <dbReference type="ARBA" id="ARBA00022679"/>
    </source>
</evidence>
<comment type="catalytic activity">
    <reaction evidence="11">
        <text>N-terminal L-seryl-[histone H4] + acetyl-CoA = N-terminal N(alpha)-acetyl-L-seryl-[histone H4] + CoA + H(+)</text>
        <dbReference type="Rhea" id="RHEA:50596"/>
        <dbReference type="Rhea" id="RHEA-COMP:12740"/>
        <dbReference type="Rhea" id="RHEA-COMP:12743"/>
        <dbReference type="ChEBI" id="CHEBI:15378"/>
        <dbReference type="ChEBI" id="CHEBI:57287"/>
        <dbReference type="ChEBI" id="CHEBI:57288"/>
        <dbReference type="ChEBI" id="CHEBI:64738"/>
        <dbReference type="ChEBI" id="CHEBI:83690"/>
        <dbReference type="EC" id="2.3.1.257"/>
    </reaction>
</comment>
<dbReference type="GO" id="GO:1990189">
    <property type="term" value="F:protein N-terminal-serine acetyltransferase activity"/>
    <property type="evidence" value="ECO:0007669"/>
    <property type="project" value="UniProtKB-EC"/>
</dbReference>
<name>A0A165SZY1_9APHY</name>
<gene>
    <name evidence="13" type="ORF">DAEQUDRAFT_663387</name>
</gene>
<dbReference type="EC" id="2.3.1.257" evidence="4"/>
<comment type="catalytic activity">
    <reaction evidence="10">
        <text>N-terminal L-seryl-[histone H2A] + acetyl-CoA = N-terminal N(alpha)-acetyl-L-seryl-[histone H2A] + CoA + H(+)</text>
        <dbReference type="Rhea" id="RHEA:50600"/>
        <dbReference type="Rhea" id="RHEA-COMP:12742"/>
        <dbReference type="Rhea" id="RHEA-COMP:12744"/>
        <dbReference type="ChEBI" id="CHEBI:15378"/>
        <dbReference type="ChEBI" id="CHEBI:57287"/>
        <dbReference type="ChEBI" id="CHEBI:57288"/>
        <dbReference type="ChEBI" id="CHEBI:64738"/>
        <dbReference type="ChEBI" id="CHEBI:83690"/>
        <dbReference type="EC" id="2.3.1.257"/>
    </reaction>
</comment>
<dbReference type="GO" id="GO:0043998">
    <property type="term" value="F:histone H2A acetyltransferase activity"/>
    <property type="evidence" value="ECO:0007669"/>
    <property type="project" value="InterPro"/>
</dbReference>
<dbReference type="Proteomes" id="UP000076727">
    <property type="component" value="Unassembled WGS sequence"/>
</dbReference>
<dbReference type="CDD" id="cd04301">
    <property type="entry name" value="NAT_SF"/>
    <property type="match status" value="1"/>
</dbReference>
<dbReference type="EMBL" id="KV429039">
    <property type="protein sequence ID" value="KZT72732.1"/>
    <property type="molecule type" value="Genomic_DNA"/>
</dbReference>
<dbReference type="STRING" id="1314783.A0A165SZY1"/>
<evidence type="ECO:0000259" key="12">
    <source>
        <dbReference type="PROSITE" id="PS51186"/>
    </source>
</evidence>
<keyword evidence="9" id="KW-0012">Acyltransferase</keyword>
<evidence type="ECO:0000256" key="11">
    <source>
        <dbReference type="ARBA" id="ARBA00049524"/>
    </source>
</evidence>
<evidence type="ECO:0000256" key="10">
    <source>
        <dbReference type="ARBA" id="ARBA00047821"/>
    </source>
</evidence>
<sequence>LRVEVLLASELSDQDRKEIWSILECNMKDLYAGSSFGWIPNDKQAELFHELSRFLLVRKTALLVASPLGPTETRCPISAYSMFRFEVEEKKDVVYCYEMQVLQELKRSGIGRCLMQQLVSIGKYWQMQKIMLTVFKSNSAARSFYKAIGFELDPTSPEYDDSDSEEDTVEEYDYEIMSMRIW</sequence>